<name>A0A846Y356_9NOCA</name>
<gene>
    <name evidence="1" type="ORF">HGA08_18095</name>
</gene>
<evidence type="ECO:0000313" key="1">
    <source>
        <dbReference type="EMBL" id="NKY52131.1"/>
    </source>
</evidence>
<evidence type="ECO:0000313" key="2">
    <source>
        <dbReference type="Proteomes" id="UP000565711"/>
    </source>
</evidence>
<dbReference type="Gene3D" id="3.20.20.410">
    <property type="entry name" value="Protein of unknown function UPF0759"/>
    <property type="match status" value="1"/>
</dbReference>
<dbReference type="Pfam" id="PF01904">
    <property type="entry name" value="DUF72"/>
    <property type="match status" value="1"/>
</dbReference>
<protein>
    <submittedName>
        <fullName evidence="1">DUF72 domain-containing protein</fullName>
    </submittedName>
</protein>
<dbReference type="RefSeq" id="WP_067880692.1">
    <property type="nucleotide sequence ID" value="NZ_JAAXOP010000010.1"/>
</dbReference>
<dbReference type="Proteomes" id="UP000565711">
    <property type="component" value="Unassembled WGS sequence"/>
</dbReference>
<accession>A0A846Y356</accession>
<dbReference type="SUPFAM" id="SSF117396">
    <property type="entry name" value="TM1631-like"/>
    <property type="match status" value="1"/>
</dbReference>
<proteinExistence type="predicted"/>
<sequence length="279" mass="31335">MKLSVGCAQWTHDAWRAYQPDARRRLAGYAEYCTAVEGNTTFYATPGPGTVASWARQTPEDFRFVLKLPKTVTHERRMRGAEAELEAFLTAIEPLGPRVHALWVQLPASFGPGDLGVLAGLLNRLPRRYRCAVEVRHRAFFVDPEAADRLEYVLARTDTEWIPFDTTTLFAAPAGSPGEHEAWAKKPRLPRRVRALSEYPIVRYHGRDDTAATVAGWEPWVRTVVDWLREGRSPTVFVHTPDNANSLLLARRFYEDVRSAGAAVPALPEPAPTEPMTLF</sequence>
<keyword evidence="2" id="KW-1185">Reference proteome</keyword>
<dbReference type="EMBL" id="JAAXOP010000010">
    <property type="protein sequence ID" value="NKY52131.1"/>
    <property type="molecule type" value="Genomic_DNA"/>
</dbReference>
<dbReference type="AlphaFoldDB" id="A0A846Y356"/>
<comment type="caution">
    <text evidence="1">The sequence shown here is derived from an EMBL/GenBank/DDBJ whole genome shotgun (WGS) entry which is preliminary data.</text>
</comment>
<reference evidence="1 2" key="1">
    <citation type="submission" date="2020-04" db="EMBL/GenBank/DDBJ databases">
        <title>MicrobeNet Type strains.</title>
        <authorList>
            <person name="Nicholson A.C."/>
        </authorList>
    </citation>
    <scope>NUCLEOTIDE SEQUENCE [LARGE SCALE GENOMIC DNA]</scope>
    <source>
        <strain evidence="1 2">JCM 12354</strain>
    </source>
</reference>
<dbReference type="PANTHER" id="PTHR30348:SF9">
    <property type="entry name" value="UPF0759 PROTEIN YECE"/>
    <property type="match status" value="1"/>
</dbReference>
<dbReference type="PANTHER" id="PTHR30348">
    <property type="entry name" value="UNCHARACTERIZED PROTEIN YECE"/>
    <property type="match status" value="1"/>
</dbReference>
<dbReference type="InterPro" id="IPR002763">
    <property type="entry name" value="DUF72"/>
</dbReference>
<organism evidence="1 2">
    <name type="scientific">Nocardia vermiculata</name>
    <dbReference type="NCBI Taxonomy" id="257274"/>
    <lineage>
        <taxon>Bacteria</taxon>
        <taxon>Bacillati</taxon>
        <taxon>Actinomycetota</taxon>
        <taxon>Actinomycetes</taxon>
        <taxon>Mycobacteriales</taxon>
        <taxon>Nocardiaceae</taxon>
        <taxon>Nocardia</taxon>
    </lineage>
</organism>
<dbReference type="InterPro" id="IPR036520">
    <property type="entry name" value="UPF0759_sf"/>
</dbReference>